<sequence length="213" mass="23409">MGKSWPLPREWGLVPDVYTGVLSEVEMASPSWLVKLIEDDLRDFRRYHLISRVEAKKAKWRPPSPIQKLKIPLLEILQRKKRKKGFIIGPRPSNARPSNPRQKRATSVAPSLSSLRPDYLSAKRFVGVGAASGIEVKLAFEAYEAWLNARASGGIVLAQPAPSGLTLDPSIGALGPREPSVGSPGVEMLTEQQQPILEPPTVSKESARTEDTT</sequence>
<feature type="region of interest" description="Disordered" evidence="1">
    <location>
        <begin position="87"/>
        <end position="110"/>
    </location>
</feature>
<dbReference type="Proteomes" id="UP001279734">
    <property type="component" value="Unassembled WGS sequence"/>
</dbReference>
<dbReference type="AlphaFoldDB" id="A0AAD3T730"/>
<feature type="compositionally biased region" description="Low complexity" evidence="1">
    <location>
        <begin position="90"/>
        <end position="100"/>
    </location>
</feature>
<accession>A0AAD3T730</accession>
<name>A0AAD3T730_NEPGR</name>
<proteinExistence type="predicted"/>
<evidence type="ECO:0000313" key="2">
    <source>
        <dbReference type="EMBL" id="GMH24038.1"/>
    </source>
</evidence>
<protein>
    <submittedName>
        <fullName evidence="2">Uncharacterized protein</fullName>
    </submittedName>
</protein>
<reference evidence="2" key="1">
    <citation type="submission" date="2023-05" db="EMBL/GenBank/DDBJ databases">
        <title>Nepenthes gracilis genome sequencing.</title>
        <authorList>
            <person name="Fukushima K."/>
        </authorList>
    </citation>
    <scope>NUCLEOTIDE SEQUENCE</scope>
    <source>
        <strain evidence="2">SING2019-196</strain>
    </source>
</reference>
<evidence type="ECO:0000256" key="1">
    <source>
        <dbReference type="SAM" id="MobiDB-lite"/>
    </source>
</evidence>
<comment type="caution">
    <text evidence="2">The sequence shown here is derived from an EMBL/GenBank/DDBJ whole genome shotgun (WGS) entry which is preliminary data.</text>
</comment>
<keyword evidence="3" id="KW-1185">Reference proteome</keyword>
<gene>
    <name evidence="2" type="ORF">Nepgr_025881</name>
</gene>
<feature type="region of interest" description="Disordered" evidence="1">
    <location>
        <begin position="169"/>
        <end position="213"/>
    </location>
</feature>
<evidence type="ECO:0000313" key="3">
    <source>
        <dbReference type="Proteomes" id="UP001279734"/>
    </source>
</evidence>
<dbReference type="EMBL" id="BSYO01000027">
    <property type="protein sequence ID" value="GMH24038.1"/>
    <property type="molecule type" value="Genomic_DNA"/>
</dbReference>
<organism evidence="2 3">
    <name type="scientific">Nepenthes gracilis</name>
    <name type="common">Slender pitcher plant</name>
    <dbReference type="NCBI Taxonomy" id="150966"/>
    <lineage>
        <taxon>Eukaryota</taxon>
        <taxon>Viridiplantae</taxon>
        <taxon>Streptophyta</taxon>
        <taxon>Embryophyta</taxon>
        <taxon>Tracheophyta</taxon>
        <taxon>Spermatophyta</taxon>
        <taxon>Magnoliopsida</taxon>
        <taxon>eudicotyledons</taxon>
        <taxon>Gunneridae</taxon>
        <taxon>Pentapetalae</taxon>
        <taxon>Caryophyllales</taxon>
        <taxon>Nepenthaceae</taxon>
        <taxon>Nepenthes</taxon>
    </lineage>
</organism>